<proteinExistence type="predicted"/>
<protein>
    <recommendedName>
        <fullName evidence="3">Outer membrane protein with glycine zipper</fullName>
    </recommendedName>
</protein>
<evidence type="ECO:0000313" key="2">
    <source>
        <dbReference type="Proteomes" id="UP001551658"/>
    </source>
</evidence>
<dbReference type="EMBL" id="JBFAIH010000016">
    <property type="protein sequence ID" value="MEV0365920.1"/>
    <property type="molecule type" value="Genomic_DNA"/>
</dbReference>
<accession>A0ABV3FE65</accession>
<dbReference type="RefSeq" id="WP_357983025.1">
    <property type="nucleotide sequence ID" value="NZ_JBFAIH010000016.1"/>
</dbReference>
<evidence type="ECO:0000313" key="1">
    <source>
        <dbReference type="EMBL" id="MEV0365920.1"/>
    </source>
</evidence>
<organism evidence="1 2">
    <name type="scientific">Nocardia fusca</name>
    <dbReference type="NCBI Taxonomy" id="941183"/>
    <lineage>
        <taxon>Bacteria</taxon>
        <taxon>Bacillati</taxon>
        <taxon>Actinomycetota</taxon>
        <taxon>Actinomycetes</taxon>
        <taxon>Mycobacteriales</taxon>
        <taxon>Nocardiaceae</taxon>
        <taxon>Nocardia</taxon>
    </lineage>
</organism>
<dbReference type="Proteomes" id="UP001551658">
    <property type="component" value="Unassembled WGS sequence"/>
</dbReference>
<keyword evidence="2" id="KW-1185">Reference proteome</keyword>
<reference evidence="1 2" key="1">
    <citation type="submission" date="2024-06" db="EMBL/GenBank/DDBJ databases">
        <title>The Natural Products Discovery Center: Release of the First 8490 Sequenced Strains for Exploring Actinobacteria Biosynthetic Diversity.</title>
        <authorList>
            <person name="Kalkreuter E."/>
            <person name="Kautsar S.A."/>
            <person name="Yang D."/>
            <person name="Bader C.D."/>
            <person name="Teijaro C.N."/>
            <person name="Fluegel L."/>
            <person name="Davis C.M."/>
            <person name="Simpson J.R."/>
            <person name="Lauterbach L."/>
            <person name="Steele A.D."/>
            <person name="Gui C."/>
            <person name="Meng S."/>
            <person name="Li G."/>
            <person name="Viehrig K."/>
            <person name="Ye F."/>
            <person name="Su P."/>
            <person name="Kiefer A.F."/>
            <person name="Nichols A."/>
            <person name="Cepeda A.J."/>
            <person name="Yan W."/>
            <person name="Fan B."/>
            <person name="Jiang Y."/>
            <person name="Adhikari A."/>
            <person name="Zheng C.-J."/>
            <person name="Schuster L."/>
            <person name="Cowan T.M."/>
            <person name="Smanski M.J."/>
            <person name="Chevrette M.G."/>
            <person name="De Carvalho L.P.S."/>
            <person name="Shen B."/>
        </authorList>
    </citation>
    <scope>NUCLEOTIDE SEQUENCE [LARGE SCALE GENOMIC DNA]</scope>
    <source>
        <strain evidence="1 2">NPDC050671</strain>
    </source>
</reference>
<comment type="caution">
    <text evidence="1">The sequence shown here is derived from an EMBL/GenBank/DDBJ whole genome shotgun (WGS) entry which is preliminary data.</text>
</comment>
<gene>
    <name evidence="1" type="ORF">AB0H72_24785</name>
</gene>
<sequence>MGKHRATGPSRRAAGSVVAAGAIPLIATLIGAGTANAEVLPAPPASSPIPAALPALPPAPIATVDPFGVATDTVREAARVVVRSATDTITAATAPFTHAAPAAPMVLRPAVIADPVVPAPATRPVPNHTYLAPQGELHAPAPVAPVAPIEAPPGKLRIGNVEMDAPFDVRDINTGAAQTEAQLATFLDSVGVERSRSDKIAAQTLGSAAIGASVANTLASPLSGTSAMVGAVAGFISGIPFLPIGLLIGPILGAAIGYAVIAGPAAAAGAAIGGAVGAADGFAAAPYGTQPAQ</sequence>
<evidence type="ECO:0008006" key="3">
    <source>
        <dbReference type="Google" id="ProtNLM"/>
    </source>
</evidence>
<name>A0ABV3FE65_9NOCA</name>